<reference evidence="1 2" key="1">
    <citation type="journal article" date="2023" name="Plants (Basel)">
        <title>Bridging the Gap: Combining Genomics and Transcriptomics Approaches to Understand Stylosanthes scabra, an Orphan Legume from the Brazilian Caatinga.</title>
        <authorList>
            <person name="Ferreira-Neto J.R.C."/>
            <person name="da Silva M.D."/>
            <person name="Binneck E."/>
            <person name="de Melo N.F."/>
            <person name="da Silva R.H."/>
            <person name="de Melo A.L.T.M."/>
            <person name="Pandolfi V."/>
            <person name="Bustamante F.O."/>
            <person name="Brasileiro-Vidal A.C."/>
            <person name="Benko-Iseppon A.M."/>
        </authorList>
    </citation>
    <scope>NUCLEOTIDE SEQUENCE [LARGE SCALE GENOMIC DNA]</scope>
    <source>
        <tissue evidence="1">Leaves</tissue>
    </source>
</reference>
<evidence type="ECO:0000313" key="1">
    <source>
        <dbReference type="EMBL" id="MED6157732.1"/>
    </source>
</evidence>
<dbReference type="Proteomes" id="UP001341840">
    <property type="component" value="Unassembled WGS sequence"/>
</dbReference>
<dbReference type="EMBL" id="JASCZI010120926">
    <property type="protein sequence ID" value="MED6157732.1"/>
    <property type="molecule type" value="Genomic_DNA"/>
</dbReference>
<proteinExistence type="predicted"/>
<organism evidence="1 2">
    <name type="scientific">Stylosanthes scabra</name>
    <dbReference type="NCBI Taxonomy" id="79078"/>
    <lineage>
        <taxon>Eukaryota</taxon>
        <taxon>Viridiplantae</taxon>
        <taxon>Streptophyta</taxon>
        <taxon>Embryophyta</taxon>
        <taxon>Tracheophyta</taxon>
        <taxon>Spermatophyta</taxon>
        <taxon>Magnoliopsida</taxon>
        <taxon>eudicotyledons</taxon>
        <taxon>Gunneridae</taxon>
        <taxon>Pentapetalae</taxon>
        <taxon>rosids</taxon>
        <taxon>fabids</taxon>
        <taxon>Fabales</taxon>
        <taxon>Fabaceae</taxon>
        <taxon>Papilionoideae</taxon>
        <taxon>50 kb inversion clade</taxon>
        <taxon>dalbergioids sensu lato</taxon>
        <taxon>Dalbergieae</taxon>
        <taxon>Pterocarpus clade</taxon>
        <taxon>Stylosanthes</taxon>
    </lineage>
</organism>
<comment type="caution">
    <text evidence="1">The sequence shown here is derived from an EMBL/GenBank/DDBJ whole genome shotgun (WGS) entry which is preliminary data.</text>
</comment>
<protein>
    <submittedName>
        <fullName evidence="1">Uncharacterized protein</fullName>
    </submittedName>
</protein>
<evidence type="ECO:0000313" key="2">
    <source>
        <dbReference type="Proteomes" id="UP001341840"/>
    </source>
</evidence>
<gene>
    <name evidence="1" type="ORF">PIB30_026128</name>
</gene>
<name>A0ABU6U934_9FABA</name>
<keyword evidence="2" id="KW-1185">Reference proteome</keyword>
<accession>A0ABU6U934</accession>
<sequence>MRDRPPRVFQLPALPEEANLPRLRDKLTAPDFIKQISKRWEGRGCMLFCHFGNSIASSTSLDWTIKVDAKTGEASTMRVPVGMSFEGWFQVIGVDKGVFCLKFSSSQLEGGDFLVTWNPTMRTRRPIDDPVDL</sequence>